<dbReference type="Proteomes" id="UP000029692">
    <property type="component" value="Unassembled WGS sequence"/>
</dbReference>
<comment type="caution">
    <text evidence="1">The sequence shown here is derived from an EMBL/GenBank/DDBJ whole genome shotgun (WGS) entry which is preliminary data.</text>
</comment>
<sequence length="280" mass="31479">MVWHMRGLKVYALVGKSGTGKSFRARLLAEKLKIDALIDDGLLIKDQKIIAGKSAKKEAAYLAAVKTALFTDPNHRAQVKKALESSKIKRVLLLGTSDRMIQKICEILQLPKPTKIIQIEDIATADEINTAIHYRKHHGKHVIPVPAIEVKKNYPKIMADSLKIMLRSGFGMFKRSKLYEKTVVRPEFSNRGVINISEAALSQMIMHCVAEHSPGFKIHKLVVRQDGTGYSMNLHLDVPFGRELAASIHDLHTYIIEKLEQYTGIIVDELNITVNKIIDK</sequence>
<organism evidence="1 2">
    <name type="scientific">Spirochaeta lutea</name>
    <dbReference type="NCBI Taxonomy" id="1480694"/>
    <lineage>
        <taxon>Bacteria</taxon>
        <taxon>Pseudomonadati</taxon>
        <taxon>Spirochaetota</taxon>
        <taxon>Spirochaetia</taxon>
        <taxon>Spirochaetales</taxon>
        <taxon>Spirochaetaceae</taxon>
        <taxon>Spirochaeta</taxon>
    </lineage>
</organism>
<evidence type="ECO:0000313" key="2">
    <source>
        <dbReference type="Proteomes" id="UP000029692"/>
    </source>
</evidence>
<dbReference type="AlphaFoldDB" id="A0A098QTN0"/>
<gene>
    <name evidence="1" type="ORF">DC28_14735</name>
</gene>
<keyword evidence="2" id="KW-1185">Reference proteome</keyword>
<dbReference type="InterPro" id="IPR027417">
    <property type="entry name" value="P-loop_NTPase"/>
</dbReference>
<reference evidence="1 2" key="1">
    <citation type="submission" date="2014-05" db="EMBL/GenBank/DDBJ databases">
        <title>De novo Genome Sequence of Spirocheata sp.</title>
        <authorList>
            <person name="Shivani Y."/>
            <person name="Subhash Y."/>
            <person name="Tushar L."/>
            <person name="Sasikala C."/>
            <person name="Ramana C.V."/>
        </authorList>
    </citation>
    <scope>NUCLEOTIDE SEQUENCE [LARGE SCALE GENOMIC DNA]</scope>
    <source>
        <strain evidence="1 2">JC230</strain>
    </source>
</reference>
<dbReference type="EMBL" id="JNUP01000072">
    <property type="protein sequence ID" value="KGE70753.1"/>
    <property type="molecule type" value="Genomic_DNA"/>
</dbReference>
<name>A0A098QTN0_9SPIO</name>
<dbReference type="eggNOG" id="COG1302">
    <property type="taxonomic scope" value="Bacteria"/>
</dbReference>
<accession>A0A098QTN0</accession>
<dbReference type="SUPFAM" id="SSF52540">
    <property type="entry name" value="P-loop containing nucleoside triphosphate hydrolases"/>
    <property type="match status" value="2"/>
</dbReference>
<evidence type="ECO:0000313" key="1">
    <source>
        <dbReference type="EMBL" id="KGE70753.1"/>
    </source>
</evidence>
<proteinExistence type="predicted"/>
<dbReference type="STRING" id="1480694.DC28_14735"/>
<protein>
    <submittedName>
        <fullName evidence="1">Peptide ABC transporter ATPase</fullName>
    </submittedName>
</protein>